<name>A0A0A6ZEU6_ECOLX</name>
<evidence type="ECO:0000259" key="1">
    <source>
        <dbReference type="Pfam" id="PF00535"/>
    </source>
</evidence>
<evidence type="ECO:0000313" key="3">
    <source>
        <dbReference type="EMBL" id="AIG62483.1"/>
    </source>
</evidence>
<keyword evidence="2" id="KW-0808">Transferase</keyword>
<dbReference type="InterPro" id="IPR001173">
    <property type="entry name" value="Glyco_trans_2-like"/>
</dbReference>
<organism evidence="2">
    <name type="scientific">Escherichia coli</name>
    <dbReference type="NCBI Taxonomy" id="562"/>
    <lineage>
        <taxon>Bacteria</taxon>
        <taxon>Pseudomonadati</taxon>
        <taxon>Pseudomonadota</taxon>
        <taxon>Gammaproteobacteria</taxon>
        <taxon>Enterobacterales</taxon>
        <taxon>Enterobacteriaceae</taxon>
        <taxon>Escherichia</taxon>
    </lineage>
</organism>
<dbReference type="GO" id="GO:0016758">
    <property type="term" value="F:hexosyltransferase activity"/>
    <property type="evidence" value="ECO:0007669"/>
    <property type="project" value="UniProtKB-ARBA"/>
</dbReference>
<dbReference type="EMBL" id="JX501338">
    <property type="protein sequence ID" value="AGN91853.1"/>
    <property type="molecule type" value="Genomic_DNA"/>
</dbReference>
<sequence length="252" mass="29242">MNDLHFDDLVSIIMPTFNSIKTVKDSIKSVLEQSYLNWELLITDDCSTDGTYEYLLSLDDERIRVFRNKINSGAGASRNISIKNAKGRYIAFLDSDDLWHKDKLYIQISFMKSKNLGLCYSGYQKIGMNGALGKKIQPPEFVNYHQLMKSNVIGCLTAVYDQNIVGKVFMPTIRKRQDMALWLKILETIDYAECAPGILAYYREGHESLSSNKIKILSSQWSFYRKYMKLNLYQAIYYFSFYVTKALMKHKI</sequence>
<reference evidence="2" key="1">
    <citation type="submission" date="2012-08" db="EMBL/GenBank/DDBJ databases">
        <title>E. coli O antigen sequences.</title>
        <authorList>
            <person name="Liu Y."/>
            <person name="Fratamico P."/>
            <person name="Yan X."/>
            <person name="Ream A."/>
            <person name="DebRoy C."/>
            <person name="Wang W."/>
            <person name="Losada L."/>
            <person name="Sanka R."/>
            <person name="Brinkac L."/>
            <person name="Radune D."/>
            <person name="Meng J."/>
            <person name="Toro M."/>
            <person name="Li R."/>
        </authorList>
    </citation>
    <scope>NUCLEOTIDE SEQUENCE</scope>
    <source>
        <strain evidence="2">O140</strain>
    </source>
</reference>
<reference evidence="4" key="2">
    <citation type="journal article" date="2014" name="DNA Res.">
        <title>A complete view of the genetic diversity of the Escherichia coli O-antigen biosynthesis gene cluster.</title>
        <authorList>
            <person name="Iguchi A."/>
            <person name="Iyoda S."/>
            <person name="Kikuchi T."/>
            <person name="Ogura Y."/>
            <person name="Katsura K."/>
            <person name="Ohnishi M."/>
            <person name="Hayashi T."/>
            <person name="Thomson N.R."/>
        </authorList>
    </citation>
    <scope>NUCLEOTIDE SEQUENCE</scope>
    <source>
        <strain evidence="4">CDC149-51</strain>
    </source>
</reference>
<proteinExistence type="predicted"/>
<dbReference type="PANTHER" id="PTHR22916">
    <property type="entry name" value="GLYCOSYLTRANSFERASE"/>
    <property type="match status" value="1"/>
</dbReference>
<dbReference type="EMBL" id="KJ755552">
    <property type="protein sequence ID" value="AIG62483.1"/>
    <property type="molecule type" value="Genomic_DNA"/>
</dbReference>
<dbReference type="PANTHER" id="PTHR22916:SF3">
    <property type="entry name" value="UDP-GLCNAC:BETAGAL BETA-1,3-N-ACETYLGLUCOSAMINYLTRANSFERASE-LIKE PROTEIN 1"/>
    <property type="match status" value="1"/>
</dbReference>
<dbReference type="Pfam" id="PF00535">
    <property type="entry name" value="Glycos_transf_2"/>
    <property type="match status" value="1"/>
</dbReference>
<feature type="domain" description="Glycosyltransferase 2-like" evidence="1">
    <location>
        <begin position="11"/>
        <end position="138"/>
    </location>
</feature>
<dbReference type="AlphaFoldDB" id="A0A0A6ZEU6"/>
<evidence type="ECO:0000313" key="4">
    <source>
        <dbReference type="EMBL" id="BAQ01719.1"/>
    </source>
</evidence>
<reference evidence="3" key="3">
    <citation type="journal article" date="2016" name="PLoS ONE">
        <title>Comparison of O-Antigen Gene Clusters of All O-Serogroups of Escherichia coli and Proposal for Adopting a New Nomenclature for O-Typing.</title>
        <authorList>
            <person name="DebRoy C."/>
            <person name="Fratamico P.M."/>
            <person name="Yan X."/>
            <person name="Baranzoni G."/>
            <person name="Liu Y."/>
            <person name="Needleman D.S."/>
            <person name="Tebbs R."/>
            <person name="O'Connell C.D."/>
            <person name="Allred A."/>
            <person name="Swimley M."/>
            <person name="Mwangi M."/>
            <person name="Kapur V."/>
            <person name="Raygoza Garay J.A."/>
            <person name="Roberts E.L."/>
            <person name="Katani R."/>
        </authorList>
    </citation>
    <scope>NUCLEOTIDE SEQUENCE</scope>
    <source>
        <strain evidence="3">CDC 149-51</strain>
    </source>
</reference>
<evidence type="ECO:0000313" key="2">
    <source>
        <dbReference type="EMBL" id="AGN91853.1"/>
    </source>
</evidence>
<dbReference type="SUPFAM" id="SSF53448">
    <property type="entry name" value="Nucleotide-diphospho-sugar transferases"/>
    <property type="match status" value="1"/>
</dbReference>
<accession>A0A0A6ZEU6</accession>
<dbReference type="EMBL" id="AB812060">
    <property type="protein sequence ID" value="BAQ01719.1"/>
    <property type="molecule type" value="Genomic_DNA"/>
</dbReference>
<dbReference type="InterPro" id="IPR029044">
    <property type="entry name" value="Nucleotide-diphossugar_trans"/>
</dbReference>
<protein>
    <submittedName>
        <fullName evidence="2">Glycosyl transferase</fullName>
    </submittedName>
    <submittedName>
        <fullName evidence="4">Putative glycosyltransferase</fullName>
    </submittedName>
    <submittedName>
        <fullName evidence="3">UDP-Glc:alpha-D-GlcNAc-diphosphoundecaprenol beta-1,3-glucosyltransferase</fullName>
    </submittedName>
</protein>
<dbReference type="Gene3D" id="3.90.550.10">
    <property type="entry name" value="Spore Coat Polysaccharide Biosynthesis Protein SpsA, Chain A"/>
    <property type="match status" value="1"/>
</dbReference>
<gene>
    <name evidence="2" type="primary">wfdV</name>
    <name evidence="3" type="synonym">wfgD</name>
</gene>
<dbReference type="RefSeq" id="WP_089518259.1">
    <property type="nucleotide sequence ID" value="NZ_AP021944.1"/>
</dbReference>